<feature type="compositionally biased region" description="Basic and acidic residues" evidence="1">
    <location>
        <begin position="44"/>
        <end position="54"/>
    </location>
</feature>
<keyword evidence="5" id="KW-1185">Reference proteome</keyword>
<dbReference type="Pfam" id="PF13360">
    <property type="entry name" value="PQQ_2"/>
    <property type="match status" value="1"/>
</dbReference>
<feature type="region of interest" description="Disordered" evidence="1">
    <location>
        <begin position="33"/>
        <end position="54"/>
    </location>
</feature>
<sequence precursor="true">MRSRTLYLAGLSAAMLFAAPSLTLSIAQAGSSGADGTAWNQWRGPDRDGLSKETGLSKDWETQRPKLLWMSDRMGTGYAGLAIADGRIFTTGNSDGGQAVVAANQEDGKVIWRRVLTDQVPKHGYQGSRCTPTVDGDRLFVMLSDGTIACLQTDDGKVVWKRHAKDWNGKMMSSWGYSESPLVDGNKVIVTPGGPDAMMVALNKRTGKEIWKSAVPNLGDNGKDGAGYSSAIISNGAGVKQYVQLTGRGLIGVRAKDGKFLWGYNPVANPTANIPTPIASGDYVFGTSGYGTGAALLKLSRAPRGGVKAEEVYFLPAKTFQNHHGGVLLVGDHLYAGHKHNNGFPICLDMKSGDVVWGGDIRGPGKGSAAVLYADGHLIFRYQDGTLALIEATPEEYRLKGTLKPAFQERESWSHPVIVDGKLYLREQDKLMCYDLKES</sequence>
<evidence type="ECO:0000313" key="4">
    <source>
        <dbReference type="EMBL" id="QDU63957.1"/>
    </source>
</evidence>
<dbReference type="EMBL" id="CP036279">
    <property type="protein sequence ID" value="QDU63957.1"/>
    <property type="molecule type" value="Genomic_DNA"/>
</dbReference>
<dbReference type="AlphaFoldDB" id="A0A518BAI6"/>
<proteinExistence type="predicted"/>
<dbReference type="InterPro" id="IPR002372">
    <property type="entry name" value="PQQ_rpt_dom"/>
</dbReference>
<evidence type="ECO:0000313" key="5">
    <source>
        <dbReference type="Proteomes" id="UP000317093"/>
    </source>
</evidence>
<dbReference type="InterPro" id="IPR011047">
    <property type="entry name" value="Quinoprotein_ADH-like_sf"/>
</dbReference>
<feature type="chain" id="PRO_5022072089" evidence="2">
    <location>
        <begin position="30"/>
        <end position="439"/>
    </location>
</feature>
<evidence type="ECO:0000256" key="2">
    <source>
        <dbReference type="SAM" id="SignalP"/>
    </source>
</evidence>
<protein>
    <submittedName>
        <fullName evidence="4">Outer membrane biogenesis protein BamB</fullName>
    </submittedName>
</protein>
<dbReference type="KEGG" id="knv:Pan216_48380"/>
<keyword evidence="2" id="KW-0732">Signal</keyword>
<organism evidence="4 5">
    <name type="scientific">Kolteria novifilia</name>
    <dbReference type="NCBI Taxonomy" id="2527975"/>
    <lineage>
        <taxon>Bacteria</taxon>
        <taxon>Pseudomonadati</taxon>
        <taxon>Planctomycetota</taxon>
        <taxon>Planctomycetia</taxon>
        <taxon>Kolteriales</taxon>
        <taxon>Kolteriaceae</taxon>
        <taxon>Kolteria</taxon>
    </lineage>
</organism>
<dbReference type="InterPro" id="IPR015943">
    <property type="entry name" value="WD40/YVTN_repeat-like_dom_sf"/>
</dbReference>
<feature type="signal peptide" evidence="2">
    <location>
        <begin position="1"/>
        <end position="29"/>
    </location>
</feature>
<dbReference type="PANTHER" id="PTHR34512:SF30">
    <property type="entry name" value="OUTER MEMBRANE PROTEIN ASSEMBLY FACTOR BAMB"/>
    <property type="match status" value="1"/>
</dbReference>
<dbReference type="Proteomes" id="UP000317093">
    <property type="component" value="Chromosome"/>
</dbReference>
<dbReference type="PANTHER" id="PTHR34512">
    <property type="entry name" value="CELL SURFACE PROTEIN"/>
    <property type="match status" value="1"/>
</dbReference>
<name>A0A518BAI6_9BACT</name>
<accession>A0A518BAI6</accession>
<evidence type="ECO:0000256" key="1">
    <source>
        <dbReference type="SAM" id="MobiDB-lite"/>
    </source>
</evidence>
<reference evidence="4 5" key="1">
    <citation type="submission" date="2019-02" db="EMBL/GenBank/DDBJ databases">
        <title>Deep-cultivation of Planctomycetes and their phenomic and genomic characterization uncovers novel biology.</title>
        <authorList>
            <person name="Wiegand S."/>
            <person name="Jogler M."/>
            <person name="Boedeker C."/>
            <person name="Pinto D."/>
            <person name="Vollmers J."/>
            <person name="Rivas-Marin E."/>
            <person name="Kohn T."/>
            <person name="Peeters S.H."/>
            <person name="Heuer A."/>
            <person name="Rast P."/>
            <person name="Oberbeckmann S."/>
            <person name="Bunk B."/>
            <person name="Jeske O."/>
            <person name="Meyerdierks A."/>
            <person name="Storesund J.E."/>
            <person name="Kallscheuer N."/>
            <person name="Luecker S."/>
            <person name="Lage O.M."/>
            <person name="Pohl T."/>
            <person name="Merkel B.J."/>
            <person name="Hornburger P."/>
            <person name="Mueller R.-W."/>
            <person name="Bruemmer F."/>
            <person name="Labrenz M."/>
            <person name="Spormann A.M."/>
            <person name="Op den Camp H."/>
            <person name="Overmann J."/>
            <person name="Amann R."/>
            <person name="Jetten M.S.M."/>
            <person name="Mascher T."/>
            <person name="Medema M.H."/>
            <person name="Devos D.P."/>
            <person name="Kaster A.-K."/>
            <person name="Ovreas L."/>
            <person name="Rohde M."/>
            <person name="Galperin M.Y."/>
            <person name="Jogler C."/>
        </authorList>
    </citation>
    <scope>NUCLEOTIDE SEQUENCE [LARGE SCALE GENOMIC DNA]</scope>
    <source>
        <strain evidence="4 5">Pan216</strain>
    </source>
</reference>
<gene>
    <name evidence="4" type="ORF">Pan216_48380</name>
</gene>
<evidence type="ECO:0000259" key="3">
    <source>
        <dbReference type="Pfam" id="PF13360"/>
    </source>
</evidence>
<dbReference type="SUPFAM" id="SSF50998">
    <property type="entry name" value="Quinoprotein alcohol dehydrogenase-like"/>
    <property type="match status" value="1"/>
</dbReference>
<dbReference type="Gene3D" id="2.130.10.10">
    <property type="entry name" value="YVTN repeat-like/Quinoprotein amine dehydrogenase"/>
    <property type="match status" value="1"/>
</dbReference>
<feature type="domain" description="Pyrrolo-quinoline quinone repeat" evidence="3">
    <location>
        <begin position="132"/>
        <end position="357"/>
    </location>
</feature>